<sequence length="217" mass="23657">MSNNPTGAGPILNGIPSQLPDIDPDETQEWVDSLDAVIEHGGQARARYVMLKLLERARQRQIGVPSLTATDYINTIAPEAEPWFPGDEEIERRYRAWIRWNAAVMVHRAQRPDVGVGGHISTYASAATLYEVGFNHFFRGKDHPGGGDQIYFQGHASPACTPAPTSRGASPRPSSTGSARRSRTSSTASCRGCPPTRTRGRCPASGSSRRCRWASAR</sequence>
<dbReference type="Proteomes" id="UP001321421">
    <property type="component" value="Chromosome"/>
</dbReference>
<dbReference type="InterPro" id="IPR029061">
    <property type="entry name" value="THDP-binding"/>
</dbReference>
<dbReference type="PANTHER" id="PTHR43825:SF3">
    <property type="entry name" value="PYRUVATE DEHYDROGENASE E1 COMPONENT"/>
    <property type="match status" value="1"/>
</dbReference>
<feature type="region of interest" description="Disordered" evidence="1">
    <location>
        <begin position="148"/>
        <end position="217"/>
    </location>
</feature>
<dbReference type="Gene3D" id="3.40.50.970">
    <property type="match status" value="1"/>
</dbReference>
<dbReference type="EMBL" id="AP027735">
    <property type="protein sequence ID" value="BDZ58412.1"/>
    <property type="molecule type" value="Genomic_DNA"/>
</dbReference>
<evidence type="ECO:0008006" key="4">
    <source>
        <dbReference type="Google" id="ProtNLM"/>
    </source>
</evidence>
<dbReference type="InterPro" id="IPR051157">
    <property type="entry name" value="PDH/Transketolase"/>
</dbReference>
<gene>
    <name evidence="2" type="ORF">GCM10025872_20690</name>
</gene>
<protein>
    <recommendedName>
        <fullName evidence="4">Pyruvate dehydrogenase E1 component middle domain-containing protein</fullName>
    </recommendedName>
</protein>
<dbReference type="SUPFAM" id="SSF52518">
    <property type="entry name" value="Thiamin diphosphate-binding fold (THDP-binding)"/>
    <property type="match status" value="1"/>
</dbReference>
<evidence type="ECO:0000313" key="2">
    <source>
        <dbReference type="EMBL" id="BDZ58412.1"/>
    </source>
</evidence>
<evidence type="ECO:0000256" key="1">
    <source>
        <dbReference type="SAM" id="MobiDB-lite"/>
    </source>
</evidence>
<organism evidence="2 3">
    <name type="scientific">Barrientosiimonas endolithica</name>
    <dbReference type="NCBI Taxonomy" id="1535208"/>
    <lineage>
        <taxon>Bacteria</taxon>
        <taxon>Bacillati</taxon>
        <taxon>Actinomycetota</taxon>
        <taxon>Actinomycetes</taxon>
        <taxon>Micrococcales</taxon>
        <taxon>Dermacoccaceae</taxon>
        <taxon>Barrientosiimonas</taxon>
    </lineage>
</organism>
<proteinExistence type="predicted"/>
<reference evidence="3" key="1">
    <citation type="journal article" date="2019" name="Int. J. Syst. Evol. Microbiol.">
        <title>The Global Catalogue of Microorganisms (GCM) 10K type strain sequencing project: providing services to taxonomists for standard genome sequencing and annotation.</title>
        <authorList>
            <consortium name="The Broad Institute Genomics Platform"/>
            <consortium name="The Broad Institute Genome Sequencing Center for Infectious Disease"/>
            <person name="Wu L."/>
            <person name="Ma J."/>
        </authorList>
    </citation>
    <scope>NUCLEOTIDE SEQUENCE [LARGE SCALE GENOMIC DNA]</scope>
    <source>
        <strain evidence="3">NBRC 110608</strain>
    </source>
</reference>
<feature type="compositionally biased region" description="Low complexity" evidence="1">
    <location>
        <begin position="162"/>
        <end position="189"/>
    </location>
</feature>
<keyword evidence="3" id="KW-1185">Reference proteome</keyword>
<name>A0ABM8HBT6_9MICO</name>
<dbReference type="PANTHER" id="PTHR43825">
    <property type="entry name" value="PYRUVATE DEHYDROGENASE E1 COMPONENT"/>
    <property type="match status" value="1"/>
</dbReference>
<evidence type="ECO:0000313" key="3">
    <source>
        <dbReference type="Proteomes" id="UP001321421"/>
    </source>
</evidence>
<accession>A0ABM8HBT6</accession>